<gene>
    <name evidence="2" type="ORF">SETIT_1G062800v2</name>
</gene>
<protein>
    <submittedName>
        <fullName evidence="2">Uncharacterized protein</fullName>
    </submittedName>
</protein>
<dbReference type="AlphaFoldDB" id="A0A368PHE7"/>
<sequence length="172" mass="18509">MGRHCRRRPDVRRRALALAPPVLSLFDTCLAGWVPGAGAALPEWLPAASRSRTDIAGRVACHGWLSPTPGGGALSVAPHLIHPTILADDATDPAVQRTVYDVTVIFRATARLGPTRLQYFVVPAAAAAPNSGGADRELDAVDLFLILPGSFFGRLRRRNGRRRLRPQGTPPR</sequence>
<feature type="signal peptide" evidence="1">
    <location>
        <begin position="1"/>
        <end position="31"/>
    </location>
</feature>
<evidence type="ECO:0000313" key="2">
    <source>
        <dbReference type="EMBL" id="RCV05186.1"/>
    </source>
</evidence>
<accession>A0A368PHE7</accession>
<evidence type="ECO:0000256" key="1">
    <source>
        <dbReference type="SAM" id="SignalP"/>
    </source>
</evidence>
<name>A0A368PHE7_SETIT</name>
<feature type="chain" id="PRO_5016620252" evidence="1">
    <location>
        <begin position="32"/>
        <end position="172"/>
    </location>
</feature>
<proteinExistence type="predicted"/>
<keyword evidence="1" id="KW-0732">Signal</keyword>
<reference evidence="2" key="1">
    <citation type="journal article" date="2012" name="Nat. Biotechnol.">
        <title>Reference genome sequence of the model plant Setaria.</title>
        <authorList>
            <person name="Bennetzen J.L."/>
            <person name="Schmutz J."/>
            <person name="Wang H."/>
            <person name="Percifield R."/>
            <person name="Hawkins J."/>
            <person name="Pontaroli A.C."/>
            <person name="Estep M."/>
            <person name="Feng L."/>
            <person name="Vaughn J.N."/>
            <person name="Grimwood J."/>
            <person name="Jenkins J."/>
            <person name="Barry K."/>
            <person name="Lindquist E."/>
            <person name="Hellsten U."/>
            <person name="Deshpande S."/>
            <person name="Wang X."/>
            <person name="Wu X."/>
            <person name="Mitros T."/>
            <person name="Triplett J."/>
            <person name="Yang X."/>
            <person name="Ye C.Y."/>
            <person name="Mauro-Herrera M."/>
            <person name="Wang L."/>
            <person name="Li P."/>
            <person name="Sharma M."/>
            <person name="Sharma R."/>
            <person name="Ronald P.C."/>
            <person name="Panaud O."/>
            <person name="Kellogg E.A."/>
            <person name="Brutnell T.P."/>
            <person name="Doust A.N."/>
            <person name="Tuskan G.A."/>
            <person name="Rokhsar D."/>
            <person name="Devos K.M."/>
        </authorList>
    </citation>
    <scope>NUCLEOTIDE SEQUENCE [LARGE SCALE GENOMIC DNA]</scope>
    <source>
        <strain evidence="2">Yugu1</strain>
    </source>
</reference>
<dbReference type="EMBL" id="CM003528">
    <property type="protein sequence ID" value="RCV05186.1"/>
    <property type="molecule type" value="Genomic_DNA"/>
</dbReference>
<reference evidence="2" key="2">
    <citation type="submission" date="2015-07" db="EMBL/GenBank/DDBJ databases">
        <authorList>
            <person name="Noorani M."/>
        </authorList>
    </citation>
    <scope>NUCLEOTIDE SEQUENCE</scope>
    <source>
        <strain evidence="2">Yugu1</strain>
    </source>
</reference>
<organism evidence="2">
    <name type="scientific">Setaria italica</name>
    <name type="common">Foxtail millet</name>
    <name type="synonym">Panicum italicum</name>
    <dbReference type="NCBI Taxonomy" id="4555"/>
    <lineage>
        <taxon>Eukaryota</taxon>
        <taxon>Viridiplantae</taxon>
        <taxon>Streptophyta</taxon>
        <taxon>Embryophyta</taxon>
        <taxon>Tracheophyta</taxon>
        <taxon>Spermatophyta</taxon>
        <taxon>Magnoliopsida</taxon>
        <taxon>Liliopsida</taxon>
        <taxon>Poales</taxon>
        <taxon>Poaceae</taxon>
        <taxon>PACMAD clade</taxon>
        <taxon>Panicoideae</taxon>
        <taxon>Panicodae</taxon>
        <taxon>Paniceae</taxon>
        <taxon>Cenchrinae</taxon>
        <taxon>Setaria</taxon>
    </lineage>
</organism>